<dbReference type="PROSITE" id="PS51379">
    <property type="entry name" value="4FE4S_FER_2"/>
    <property type="match status" value="2"/>
</dbReference>
<evidence type="ECO:0000313" key="9">
    <source>
        <dbReference type="Proteomes" id="UP000606463"/>
    </source>
</evidence>
<dbReference type="InterPro" id="IPR017900">
    <property type="entry name" value="4Fe4S_Fe_S_CS"/>
</dbReference>
<protein>
    <recommendedName>
        <fullName evidence="6">Glycolate oxidase iron-sulfur subunit</fullName>
        <ecNumber evidence="6">1.1.99.14</ecNumber>
    </recommendedName>
</protein>
<evidence type="ECO:0000313" key="8">
    <source>
        <dbReference type="EMBL" id="HIP97840.1"/>
    </source>
</evidence>
<keyword evidence="6" id="KW-0249">Electron transport</keyword>
<comment type="function">
    <text evidence="6">Component of a complex that catalyzes the oxidation of glycolate to glyoxylate.</text>
</comment>
<keyword evidence="6" id="KW-0813">Transport</keyword>
<dbReference type="EC" id="1.1.99.14" evidence="6"/>
<evidence type="ECO:0000256" key="5">
    <source>
        <dbReference type="ARBA" id="ARBA00023014"/>
    </source>
</evidence>
<dbReference type="Proteomes" id="UP000606463">
    <property type="component" value="Unassembled WGS sequence"/>
</dbReference>
<keyword evidence="2 6" id="KW-0479">Metal-binding</keyword>
<evidence type="ECO:0000259" key="7">
    <source>
        <dbReference type="PROSITE" id="PS51379"/>
    </source>
</evidence>
<dbReference type="AlphaFoldDB" id="A0A9D1CEG3"/>
<evidence type="ECO:0000256" key="4">
    <source>
        <dbReference type="ARBA" id="ARBA00023004"/>
    </source>
</evidence>
<keyword evidence="3" id="KW-0677">Repeat</keyword>
<comment type="caution">
    <text evidence="8">The sequence shown here is derived from an EMBL/GenBank/DDBJ whole genome shotgun (WGS) entry which is preliminary data.</text>
</comment>
<dbReference type="Gene3D" id="1.10.1060.10">
    <property type="entry name" value="Alpha-helical ferredoxin"/>
    <property type="match status" value="1"/>
</dbReference>
<evidence type="ECO:0000256" key="1">
    <source>
        <dbReference type="ARBA" id="ARBA00022485"/>
    </source>
</evidence>
<reference evidence="8" key="1">
    <citation type="journal article" date="2020" name="ISME J.">
        <title>Gammaproteobacteria mediating utilization of methyl-, sulfur- and petroleum organic compounds in deep ocean hydrothermal plumes.</title>
        <authorList>
            <person name="Zhou Z."/>
            <person name="Liu Y."/>
            <person name="Pan J."/>
            <person name="Cron B.R."/>
            <person name="Toner B.M."/>
            <person name="Anantharaman K."/>
            <person name="Breier J.A."/>
            <person name="Dick G.J."/>
            <person name="Li M."/>
        </authorList>
    </citation>
    <scope>NUCLEOTIDE SEQUENCE</scope>
    <source>
        <strain evidence="8">SZUA-1501</strain>
    </source>
</reference>
<dbReference type="PANTHER" id="PTHR32479:SF20">
    <property type="entry name" value="GLYCOLATE OXIDASE IRON-SULFUR SUBUNIT"/>
    <property type="match status" value="1"/>
</dbReference>
<evidence type="ECO:0000256" key="3">
    <source>
        <dbReference type="ARBA" id="ARBA00022737"/>
    </source>
</evidence>
<dbReference type="PIRSF" id="PIRSF000139">
    <property type="entry name" value="Glc_ox_4Fe-4S"/>
    <property type="match status" value="1"/>
</dbReference>
<dbReference type="PROSITE" id="PS00198">
    <property type="entry name" value="4FE4S_FER_1"/>
    <property type="match status" value="2"/>
</dbReference>
<accession>A0A9D1CEG3</accession>
<feature type="domain" description="4Fe-4S ferredoxin-type" evidence="7">
    <location>
        <begin position="12"/>
        <end position="42"/>
    </location>
</feature>
<keyword evidence="4 6" id="KW-0408">Iron</keyword>
<evidence type="ECO:0000256" key="6">
    <source>
        <dbReference type="PIRNR" id="PIRNR000139"/>
    </source>
</evidence>
<dbReference type="SUPFAM" id="SSF46548">
    <property type="entry name" value="alpha-helical ferredoxin"/>
    <property type="match status" value="1"/>
</dbReference>
<comment type="catalytic activity">
    <reaction evidence="6">
        <text>glycolate + A = glyoxylate + AH2</text>
        <dbReference type="Rhea" id="RHEA:21264"/>
        <dbReference type="ChEBI" id="CHEBI:13193"/>
        <dbReference type="ChEBI" id="CHEBI:17499"/>
        <dbReference type="ChEBI" id="CHEBI:29805"/>
        <dbReference type="ChEBI" id="CHEBI:36655"/>
        <dbReference type="EC" id="1.1.99.14"/>
    </reaction>
</comment>
<dbReference type="InterPro" id="IPR009051">
    <property type="entry name" value="Helical_ferredxn"/>
</dbReference>
<dbReference type="InterPro" id="IPR017896">
    <property type="entry name" value="4Fe4S_Fe-S-bd"/>
</dbReference>
<sequence>MEKDINSPKRVLKIPLETLNACVQCGLCKTVCPTYREELDEAYSPRGRILLAKTLLEGKLQLSPEVAKRWDECTLCRNCEDICPNGVDYKELLVHVREEVNKNLGKDWVKYLGLKSLTFQGNSIQKLALKAGAFISKLFLGKGDTMPVVFPTGAVKYFPKPKFNAQSLRGKIFLPKGKAKATFIFFPGCMYENFYTQTAENVVHILQKLGYKVIVPDGVSCCGGPHYYSGFTDMFNRLREKNTEIFTKLAKKYSVDGLVVVCPTGGGTFKEDYDLPFPVYELVEILDKELKELKVEKEEKVTIHYPCHSYTAMKIPTDVFDRVASKGAKVVKGELNKSCCGFAGMFSVKNPGLSQKILKRKMEDFSQCGAQTILTSCPGCVLQLNEGSIRYANDLKVEHIADFVAKRFLTEEEKQTYQQLWEEYRV</sequence>
<dbReference type="GO" id="GO:0051539">
    <property type="term" value="F:4 iron, 4 sulfur cluster binding"/>
    <property type="evidence" value="ECO:0007669"/>
    <property type="project" value="UniProtKB-UniRule"/>
</dbReference>
<comment type="catalytic activity">
    <reaction evidence="6">
        <text>(R)-lactate + A = pyruvate + AH2</text>
        <dbReference type="Rhea" id="RHEA:15089"/>
        <dbReference type="ChEBI" id="CHEBI:13193"/>
        <dbReference type="ChEBI" id="CHEBI:15361"/>
        <dbReference type="ChEBI" id="CHEBI:16004"/>
        <dbReference type="ChEBI" id="CHEBI:17499"/>
    </reaction>
</comment>
<dbReference type="EMBL" id="DQVE01000004">
    <property type="protein sequence ID" value="HIP97840.1"/>
    <property type="molecule type" value="Genomic_DNA"/>
</dbReference>
<gene>
    <name evidence="8" type="ORF">EYH37_00505</name>
</gene>
<dbReference type="InterPro" id="IPR012257">
    <property type="entry name" value="Glc_ox_4Fe-4S"/>
</dbReference>
<name>A0A9D1CEG3_AQUAO</name>
<keyword evidence="1 6" id="KW-0004">4Fe-4S</keyword>
<dbReference type="InterPro" id="IPR004017">
    <property type="entry name" value="Cys_rich_dom"/>
</dbReference>
<feature type="domain" description="4Fe-4S ferredoxin-type" evidence="7">
    <location>
        <begin position="64"/>
        <end position="92"/>
    </location>
</feature>
<proteinExistence type="predicted"/>
<dbReference type="PANTHER" id="PTHR32479">
    <property type="entry name" value="GLYCOLATE OXIDASE IRON-SULFUR SUBUNIT"/>
    <property type="match status" value="1"/>
</dbReference>
<comment type="cofactor">
    <cofactor evidence="6">
        <name>[4Fe-4S] cluster</name>
        <dbReference type="ChEBI" id="CHEBI:49883"/>
    </cofactor>
    <text evidence="6">Binds 2 [4Fe-4S] clusters.</text>
</comment>
<dbReference type="Pfam" id="PF02754">
    <property type="entry name" value="CCG"/>
    <property type="match status" value="2"/>
</dbReference>
<organism evidence="8 9">
    <name type="scientific">Aquifex aeolicus</name>
    <dbReference type="NCBI Taxonomy" id="63363"/>
    <lineage>
        <taxon>Bacteria</taxon>
        <taxon>Pseudomonadati</taxon>
        <taxon>Aquificota</taxon>
        <taxon>Aquificia</taxon>
        <taxon>Aquificales</taxon>
        <taxon>Aquificaceae</taxon>
        <taxon>Aquifex</taxon>
    </lineage>
</organism>
<evidence type="ECO:0000256" key="2">
    <source>
        <dbReference type="ARBA" id="ARBA00022723"/>
    </source>
</evidence>
<dbReference type="GO" id="GO:0046872">
    <property type="term" value="F:metal ion binding"/>
    <property type="evidence" value="ECO:0007669"/>
    <property type="project" value="UniProtKB-UniRule"/>
</dbReference>
<dbReference type="Pfam" id="PF13183">
    <property type="entry name" value="Fer4_8"/>
    <property type="match status" value="1"/>
</dbReference>
<keyword evidence="5 6" id="KW-0411">Iron-sulfur</keyword>
<dbReference type="GO" id="GO:0019154">
    <property type="term" value="F:glycolate dehydrogenase activity"/>
    <property type="evidence" value="ECO:0007669"/>
    <property type="project" value="UniProtKB-EC"/>
</dbReference>